<dbReference type="KEGG" id="pco:PHACADRAFT_107234"/>
<gene>
    <name evidence="1" type="ORF">PHACADRAFT_107234</name>
</gene>
<sequence>MDVEELDVDSVPKSETCCMQRILSLQVDLLGEKSVIQTYPEFISHSCYFILRYHCELNFIEMSWG</sequence>
<evidence type="ECO:0000313" key="2">
    <source>
        <dbReference type="Proteomes" id="UP000008370"/>
    </source>
</evidence>
<dbReference type="Proteomes" id="UP000008370">
    <property type="component" value="Unassembled WGS sequence"/>
</dbReference>
<dbReference type="OrthoDB" id="2416294at2759"/>
<accession>K5VDK8</accession>
<reference evidence="1 2" key="1">
    <citation type="journal article" date="2012" name="BMC Genomics">
        <title>Comparative genomics of the white-rot fungi, Phanerochaete carnosa and P. chrysosporium, to elucidate the genetic basis of the distinct wood types they colonize.</title>
        <authorList>
            <person name="Suzuki H."/>
            <person name="MacDonald J."/>
            <person name="Syed K."/>
            <person name="Salamov A."/>
            <person name="Hori C."/>
            <person name="Aerts A."/>
            <person name="Henrissat B."/>
            <person name="Wiebenga A."/>
            <person name="vanKuyk P.A."/>
            <person name="Barry K."/>
            <person name="Lindquist E."/>
            <person name="LaButti K."/>
            <person name="Lapidus A."/>
            <person name="Lucas S."/>
            <person name="Coutinho P."/>
            <person name="Gong Y."/>
            <person name="Samejima M."/>
            <person name="Mahadevan R."/>
            <person name="Abou-Zaid M."/>
            <person name="de Vries R.P."/>
            <person name="Igarashi K."/>
            <person name="Yadav J.S."/>
            <person name="Grigoriev I.V."/>
            <person name="Master E.R."/>
        </authorList>
    </citation>
    <scope>NUCLEOTIDE SEQUENCE [LARGE SCALE GENOMIC DNA]</scope>
    <source>
        <strain evidence="1 2">HHB-10118-sp</strain>
    </source>
</reference>
<proteinExistence type="predicted"/>
<protein>
    <submittedName>
        <fullName evidence="1">Uncharacterized protein</fullName>
    </submittedName>
</protein>
<dbReference type="InParanoid" id="K5VDK8"/>
<evidence type="ECO:0000313" key="1">
    <source>
        <dbReference type="EMBL" id="EKM49213.1"/>
    </source>
</evidence>
<name>K5VDK8_PHACS</name>
<dbReference type="HOGENOM" id="CLU_005726_9_2_1"/>
<dbReference type="RefSeq" id="XP_007402233.1">
    <property type="nucleotide sequence ID" value="XM_007402171.1"/>
</dbReference>
<dbReference type="GeneID" id="18907454"/>
<organism evidence="1 2">
    <name type="scientific">Phanerochaete carnosa (strain HHB-10118-sp)</name>
    <name type="common">White-rot fungus</name>
    <name type="synonym">Peniophora carnosa</name>
    <dbReference type="NCBI Taxonomy" id="650164"/>
    <lineage>
        <taxon>Eukaryota</taxon>
        <taxon>Fungi</taxon>
        <taxon>Dikarya</taxon>
        <taxon>Basidiomycota</taxon>
        <taxon>Agaricomycotina</taxon>
        <taxon>Agaricomycetes</taxon>
        <taxon>Polyporales</taxon>
        <taxon>Phanerochaetaceae</taxon>
        <taxon>Phanerochaete</taxon>
    </lineage>
</organism>
<dbReference type="AlphaFoldDB" id="K5VDK8"/>
<keyword evidence="2" id="KW-1185">Reference proteome</keyword>
<dbReference type="EMBL" id="JH930507">
    <property type="protein sequence ID" value="EKM49213.1"/>
    <property type="molecule type" value="Genomic_DNA"/>
</dbReference>